<dbReference type="InParanoid" id="A0A066W2J0"/>
<gene>
    <name evidence="2" type="ORF">K437DRAFT_87959</name>
</gene>
<dbReference type="Proteomes" id="UP000027361">
    <property type="component" value="Unassembled WGS sequence"/>
</dbReference>
<keyword evidence="3" id="KW-1185">Reference proteome</keyword>
<evidence type="ECO:0000313" key="3">
    <source>
        <dbReference type="Proteomes" id="UP000027361"/>
    </source>
</evidence>
<dbReference type="HOGENOM" id="CLU_1628202_0_0_1"/>
<evidence type="ECO:0000256" key="1">
    <source>
        <dbReference type="SAM" id="MobiDB-lite"/>
    </source>
</evidence>
<feature type="region of interest" description="Disordered" evidence="1">
    <location>
        <begin position="1"/>
        <end position="29"/>
    </location>
</feature>
<name>A0A066W2J0_TILAU</name>
<dbReference type="EMBL" id="JMSN01000026">
    <property type="protein sequence ID" value="KDN48192.1"/>
    <property type="molecule type" value="Genomic_DNA"/>
</dbReference>
<organism evidence="2 3">
    <name type="scientific">Tilletiaria anomala (strain ATCC 24038 / CBS 436.72 / UBC 951)</name>
    <dbReference type="NCBI Taxonomy" id="1037660"/>
    <lineage>
        <taxon>Eukaryota</taxon>
        <taxon>Fungi</taxon>
        <taxon>Dikarya</taxon>
        <taxon>Basidiomycota</taxon>
        <taxon>Ustilaginomycotina</taxon>
        <taxon>Exobasidiomycetes</taxon>
        <taxon>Georgefischeriales</taxon>
        <taxon>Tilletiariaceae</taxon>
        <taxon>Tilletiaria</taxon>
    </lineage>
</organism>
<proteinExistence type="predicted"/>
<feature type="region of interest" description="Disordered" evidence="1">
    <location>
        <begin position="126"/>
        <end position="163"/>
    </location>
</feature>
<dbReference type="AlphaFoldDB" id="A0A066W2J0"/>
<accession>A0A066W2J0</accession>
<protein>
    <submittedName>
        <fullName evidence="2">Uncharacterized protein</fullName>
    </submittedName>
</protein>
<evidence type="ECO:0000313" key="2">
    <source>
        <dbReference type="EMBL" id="KDN48192.1"/>
    </source>
</evidence>
<reference evidence="2 3" key="1">
    <citation type="submission" date="2014-05" db="EMBL/GenBank/DDBJ databases">
        <title>Draft genome sequence of a rare smut relative, Tilletiaria anomala UBC 951.</title>
        <authorList>
            <consortium name="DOE Joint Genome Institute"/>
            <person name="Toome M."/>
            <person name="Kuo A."/>
            <person name="Henrissat B."/>
            <person name="Lipzen A."/>
            <person name="Tritt A."/>
            <person name="Yoshinaga Y."/>
            <person name="Zane M."/>
            <person name="Barry K."/>
            <person name="Grigoriev I.V."/>
            <person name="Spatafora J.W."/>
            <person name="Aimea M.C."/>
        </authorList>
    </citation>
    <scope>NUCLEOTIDE SEQUENCE [LARGE SCALE GENOMIC DNA]</scope>
    <source>
        <strain evidence="2 3">UBC 951</strain>
    </source>
</reference>
<feature type="region of interest" description="Disordered" evidence="1">
    <location>
        <begin position="54"/>
        <end position="87"/>
    </location>
</feature>
<dbReference type="RefSeq" id="XP_013244040.1">
    <property type="nucleotide sequence ID" value="XM_013388586.1"/>
</dbReference>
<sequence length="163" mass="18068">MSTTNEAACSADLAREKQEPSASHAPAIDGIVAAAAGDLQPEVLRIEMESTRHAMRHLQRSQKELQEELDAEAQAQSPDEEYRQTLQEARDENWGVLARQMERHNRIADELAKKLGIEPGHFRITEKDLGLDLPTNQGRQPAAQPDGSQQVENGNYEASGLFL</sequence>
<dbReference type="GeneID" id="25267908"/>
<comment type="caution">
    <text evidence="2">The sequence shown here is derived from an EMBL/GenBank/DDBJ whole genome shotgun (WGS) entry which is preliminary data.</text>
</comment>